<dbReference type="EMBL" id="LXTC01000005">
    <property type="protein sequence ID" value="OBA19852.1"/>
    <property type="molecule type" value="Genomic_DNA"/>
</dbReference>
<proteinExistence type="predicted"/>
<dbReference type="AlphaFoldDB" id="A0A1A0H7I1"/>
<dbReference type="RefSeq" id="XP_018710377.1">
    <property type="nucleotide sequence ID" value="XM_018854275.1"/>
</dbReference>
<feature type="transmembrane region" description="Helical" evidence="1">
    <location>
        <begin position="21"/>
        <end position="40"/>
    </location>
</feature>
<dbReference type="Proteomes" id="UP000092555">
    <property type="component" value="Unassembled WGS sequence"/>
</dbReference>
<dbReference type="GeneID" id="30027251"/>
<name>A0A1A0H7I1_9ASCO</name>
<evidence type="ECO:0000313" key="3">
    <source>
        <dbReference type="Proteomes" id="UP000092555"/>
    </source>
</evidence>
<dbReference type="OrthoDB" id="4074036at2759"/>
<organism evidence="2 3">
    <name type="scientific">Metschnikowia bicuspidata var. bicuspidata NRRL YB-4993</name>
    <dbReference type="NCBI Taxonomy" id="869754"/>
    <lineage>
        <taxon>Eukaryota</taxon>
        <taxon>Fungi</taxon>
        <taxon>Dikarya</taxon>
        <taxon>Ascomycota</taxon>
        <taxon>Saccharomycotina</taxon>
        <taxon>Pichiomycetes</taxon>
        <taxon>Metschnikowiaceae</taxon>
        <taxon>Metschnikowia</taxon>
    </lineage>
</organism>
<protein>
    <recommendedName>
        <fullName evidence="4">HIG1 domain-containing protein</fullName>
    </recommendedName>
</protein>
<keyword evidence="1" id="KW-0472">Membrane</keyword>
<evidence type="ECO:0000256" key="1">
    <source>
        <dbReference type="SAM" id="Phobius"/>
    </source>
</evidence>
<accession>A0A1A0H7I1</accession>
<reference evidence="2 3" key="1">
    <citation type="submission" date="2016-05" db="EMBL/GenBank/DDBJ databases">
        <title>Comparative genomics of biotechnologically important yeasts.</title>
        <authorList>
            <consortium name="DOE Joint Genome Institute"/>
            <person name="Riley R."/>
            <person name="Haridas S."/>
            <person name="Wolfe K.H."/>
            <person name="Lopes M.R."/>
            <person name="Hittinger C.T."/>
            <person name="Goker M."/>
            <person name="Salamov A."/>
            <person name="Wisecaver J."/>
            <person name="Long T.M."/>
            <person name="Aerts A.L."/>
            <person name="Barry K."/>
            <person name="Choi C."/>
            <person name="Clum A."/>
            <person name="Coughlan A.Y."/>
            <person name="Deshpande S."/>
            <person name="Douglass A.P."/>
            <person name="Hanson S.J."/>
            <person name="Klenk H.-P."/>
            <person name="LaButti K."/>
            <person name="Lapidus A."/>
            <person name="Lindquist E."/>
            <person name="Lipzen A."/>
            <person name="Meier-kolthoff J.P."/>
            <person name="Ohm R.A."/>
            <person name="Otillar R.P."/>
            <person name="Pangilinan J."/>
            <person name="Peng Y."/>
            <person name="Rokas A."/>
            <person name="Rosa C.A."/>
            <person name="Scheuner C."/>
            <person name="Sibirny A.A."/>
            <person name="Slot J.C."/>
            <person name="Stielow J.B."/>
            <person name="Sun H."/>
            <person name="Kurtzman C.P."/>
            <person name="Blackwell M."/>
            <person name="Grigoriev I.V."/>
            <person name="Jeffries T.W."/>
        </authorList>
    </citation>
    <scope>NUCLEOTIDE SEQUENCE [LARGE SCALE GENOMIC DNA]</scope>
    <source>
        <strain evidence="2 3">NRRL YB-4993</strain>
    </source>
</reference>
<keyword evidence="1" id="KW-0812">Transmembrane</keyword>
<keyword evidence="1" id="KW-1133">Transmembrane helix</keyword>
<evidence type="ECO:0008006" key="4">
    <source>
        <dbReference type="Google" id="ProtNLM"/>
    </source>
</evidence>
<feature type="transmembrane region" description="Helical" evidence="1">
    <location>
        <begin position="52"/>
        <end position="74"/>
    </location>
</feature>
<keyword evidence="3" id="KW-1185">Reference proteome</keyword>
<evidence type="ECO:0000313" key="2">
    <source>
        <dbReference type="EMBL" id="OBA19852.1"/>
    </source>
</evidence>
<sequence>MPIAQMSPERIEQINSQLLTAGAVGFLKGTIVALVSGSYFSYKYNFGHNKRFFLPQCKVGYFIAWGIVGITFAVENAKISVTKDLAEEENIQRQLYCKQELGGN</sequence>
<comment type="caution">
    <text evidence="2">The sequence shown here is derived from an EMBL/GenBank/DDBJ whole genome shotgun (WGS) entry which is preliminary data.</text>
</comment>
<gene>
    <name evidence="2" type="ORF">METBIDRAFT_12889</name>
</gene>